<dbReference type="EMBL" id="LR796794">
    <property type="protein sequence ID" value="CAB4166737.1"/>
    <property type="molecule type" value="Genomic_DNA"/>
</dbReference>
<organism evidence="1">
    <name type="scientific">uncultured Caudovirales phage</name>
    <dbReference type="NCBI Taxonomy" id="2100421"/>
    <lineage>
        <taxon>Viruses</taxon>
        <taxon>Duplodnaviria</taxon>
        <taxon>Heunggongvirae</taxon>
        <taxon>Uroviricota</taxon>
        <taxon>Caudoviricetes</taxon>
        <taxon>Peduoviridae</taxon>
        <taxon>Maltschvirus</taxon>
        <taxon>Maltschvirus maltsch</taxon>
    </lineage>
</organism>
<gene>
    <name evidence="1" type="ORF">UFOVP836_53</name>
</gene>
<accession>A0A6J5P6E2</accession>
<evidence type="ECO:0000313" key="1">
    <source>
        <dbReference type="EMBL" id="CAB4166737.1"/>
    </source>
</evidence>
<protein>
    <submittedName>
        <fullName evidence="1">Uncharacterized protein</fullName>
    </submittedName>
</protein>
<name>A0A6J5P6E2_9CAUD</name>
<reference evidence="1" key="1">
    <citation type="submission" date="2020-04" db="EMBL/GenBank/DDBJ databases">
        <authorList>
            <person name="Chiriac C."/>
            <person name="Salcher M."/>
            <person name="Ghai R."/>
            <person name="Kavagutti S V."/>
        </authorList>
    </citation>
    <scope>NUCLEOTIDE SEQUENCE</scope>
</reference>
<sequence>MISPKLIPAILLAVAALRGESICGIDRPQHSPNIDLLQVACVDYDRIKAQAPQYPWPAGKVTQVLVHVREGDAVRVTVDGVAQFSELVRDAWGRLIALVQFDGVEHTAVSVKVYRAVEE</sequence>
<proteinExistence type="predicted"/>